<dbReference type="PANTHER" id="PTHR45772:SF7">
    <property type="entry name" value="AMINO ACID ABC TRANSPORTER ATP-BINDING PROTEIN"/>
    <property type="match status" value="1"/>
</dbReference>
<dbReference type="AlphaFoldDB" id="A0A382AQG0"/>
<dbReference type="GO" id="GO:0015188">
    <property type="term" value="F:L-isoleucine transmembrane transporter activity"/>
    <property type="evidence" value="ECO:0007669"/>
    <property type="project" value="TreeGrafter"/>
</dbReference>
<dbReference type="GO" id="GO:0015808">
    <property type="term" value="P:L-alanine transport"/>
    <property type="evidence" value="ECO:0007669"/>
    <property type="project" value="TreeGrafter"/>
</dbReference>
<keyword evidence="1" id="KW-0813">Transport</keyword>
<evidence type="ECO:0000256" key="2">
    <source>
        <dbReference type="ARBA" id="ARBA00022741"/>
    </source>
</evidence>
<accession>A0A382AQG0</accession>
<protein>
    <recommendedName>
        <fullName evidence="4">ABC transporter domain-containing protein</fullName>
    </recommendedName>
</protein>
<gene>
    <name evidence="5" type="ORF">METZ01_LOCUS156061</name>
</gene>
<dbReference type="PANTHER" id="PTHR45772">
    <property type="entry name" value="CONSERVED COMPONENT OF ABC TRANSPORTER FOR NATURAL AMINO ACIDS-RELATED"/>
    <property type="match status" value="1"/>
</dbReference>
<dbReference type="InterPro" id="IPR032823">
    <property type="entry name" value="BCA_ABC_TP_C"/>
</dbReference>
<dbReference type="GO" id="GO:0042941">
    <property type="term" value="P:D-alanine transmembrane transport"/>
    <property type="evidence" value="ECO:0007669"/>
    <property type="project" value="TreeGrafter"/>
</dbReference>
<feature type="domain" description="ABC transporter" evidence="4">
    <location>
        <begin position="1"/>
        <end position="200"/>
    </location>
</feature>
<sequence>MSGVYPIDSGQILLDGKDISGATSDQISRLGVFRTFQHIRIFERMTVIENVISAMISLEPFSLNELLGQVRKPDDPKVKVAQNMLEIMELEEEATLFASELPLPKRRRLEIARALARDPKVILLDEPAGGMTPKETESLANLILKHVAPGRTCLLIEHKMDLIAEVCEDLCVLHHGEKIAQGEPLVVFNQPEVIEAYLGKV</sequence>
<name>A0A382AQG0_9ZZZZ</name>
<dbReference type="SUPFAM" id="SSF52540">
    <property type="entry name" value="P-loop containing nucleoside triphosphate hydrolases"/>
    <property type="match status" value="1"/>
</dbReference>
<dbReference type="Pfam" id="PF00005">
    <property type="entry name" value="ABC_tran"/>
    <property type="match status" value="1"/>
</dbReference>
<dbReference type="GO" id="GO:0005524">
    <property type="term" value="F:ATP binding"/>
    <property type="evidence" value="ECO:0007669"/>
    <property type="project" value="UniProtKB-KW"/>
</dbReference>
<dbReference type="InterPro" id="IPR027417">
    <property type="entry name" value="P-loop_NTPase"/>
</dbReference>
<reference evidence="5" key="1">
    <citation type="submission" date="2018-05" db="EMBL/GenBank/DDBJ databases">
        <authorList>
            <person name="Lanie J.A."/>
            <person name="Ng W.-L."/>
            <person name="Kazmierczak K.M."/>
            <person name="Andrzejewski T.M."/>
            <person name="Davidsen T.M."/>
            <person name="Wayne K.J."/>
            <person name="Tettelin H."/>
            <person name="Glass J.I."/>
            <person name="Rusch D."/>
            <person name="Podicherti R."/>
            <person name="Tsui H.-C.T."/>
            <person name="Winkler M.E."/>
        </authorList>
    </citation>
    <scope>NUCLEOTIDE SEQUENCE</scope>
</reference>
<dbReference type="GO" id="GO:0015192">
    <property type="term" value="F:L-phenylalanine transmembrane transporter activity"/>
    <property type="evidence" value="ECO:0007669"/>
    <property type="project" value="TreeGrafter"/>
</dbReference>
<evidence type="ECO:0000256" key="3">
    <source>
        <dbReference type="ARBA" id="ARBA00022840"/>
    </source>
</evidence>
<proteinExistence type="predicted"/>
<dbReference type="GO" id="GO:0016887">
    <property type="term" value="F:ATP hydrolysis activity"/>
    <property type="evidence" value="ECO:0007669"/>
    <property type="project" value="InterPro"/>
</dbReference>
<evidence type="ECO:0000256" key="1">
    <source>
        <dbReference type="ARBA" id="ARBA00022448"/>
    </source>
</evidence>
<dbReference type="GO" id="GO:0005304">
    <property type="term" value="F:L-valine transmembrane transporter activity"/>
    <property type="evidence" value="ECO:0007669"/>
    <property type="project" value="TreeGrafter"/>
</dbReference>
<organism evidence="5">
    <name type="scientific">marine metagenome</name>
    <dbReference type="NCBI Taxonomy" id="408172"/>
    <lineage>
        <taxon>unclassified sequences</taxon>
        <taxon>metagenomes</taxon>
        <taxon>ecological metagenomes</taxon>
    </lineage>
</organism>
<keyword evidence="2" id="KW-0547">Nucleotide-binding</keyword>
<dbReference type="Pfam" id="PF12399">
    <property type="entry name" value="BCA_ABC_TP_C"/>
    <property type="match status" value="1"/>
</dbReference>
<evidence type="ECO:0000313" key="5">
    <source>
        <dbReference type="EMBL" id="SVB03207.1"/>
    </source>
</evidence>
<dbReference type="Gene3D" id="3.40.50.300">
    <property type="entry name" value="P-loop containing nucleotide triphosphate hydrolases"/>
    <property type="match status" value="1"/>
</dbReference>
<dbReference type="GO" id="GO:1903805">
    <property type="term" value="P:L-valine import across plasma membrane"/>
    <property type="evidence" value="ECO:0007669"/>
    <property type="project" value="TreeGrafter"/>
</dbReference>
<evidence type="ECO:0000259" key="4">
    <source>
        <dbReference type="PROSITE" id="PS50893"/>
    </source>
</evidence>
<dbReference type="GO" id="GO:0005886">
    <property type="term" value="C:plasma membrane"/>
    <property type="evidence" value="ECO:0007669"/>
    <property type="project" value="TreeGrafter"/>
</dbReference>
<dbReference type="PROSITE" id="PS50893">
    <property type="entry name" value="ABC_TRANSPORTER_2"/>
    <property type="match status" value="1"/>
</dbReference>
<dbReference type="EMBL" id="UINC01026196">
    <property type="protein sequence ID" value="SVB03207.1"/>
    <property type="molecule type" value="Genomic_DNA"/>
</dbReference>
<dbReference type="InterPro" id="IPR003439">
    <property type="entry name" value="ABC_transporter-like_ATP-bd"/>
</dbReference>
<dbReference type="InterPro" id="IPR051120">
    <property type="entry name" value="ABC_AA/LPS_Transport"/>
</dbReference>
<dbReference type="GO" id="GO:1903806">
    <property type="term" value="P:L-isoleucine import across plasma membrane"/>
    <property type="evidence" value="ECO:0007669"/>
    <property type="project" value="TreeGrafter"/>
</dbReference>
<keyword evidence="3" id="KW-0067">ATP-binding</keyword>